<dbReference type="Proteomes" id="UP001371224">
    <property type="component" value="Unassembled WGS sequence"/>
</dbReference>
<proteinExistence type="predicted"/>
<evidence type="ECO:0000313" key="3">
    <source>
        <dbReference type="Proteomes" id="UP001371224"/>
    </source>
</evidence>
<keyword evidence="3" id="KW-1185">Reference proteome</keyword>
<evidence type="ECO:0000256" key="1">
    <source>
        <dbReference type="SAM" id="MobiDB-lite"/>
    </source>
</evidence>
<evidence type="ECO:0000313" key="2">
    <source>
        <dbReference type="EMBL" id="MEJ1089928.1"/>
    </source>
</evidence>
<feature type="compositionally biased region" description="Polar residues" evidence="1">
    <location>
        <begin position="1"/>
        <end position="15"/>
    </location>
</feature>
<gene>
    <name evidence="2" type="ORF">WDU99_16545</name>
</gene>
<dbReference type="SUPFAM" id="SSF110849">
    <property type="entry name" value="ParB/Sulfiredoxin"/>
    <property type="match status" value="1"/>
</dbReference>
<reference evidence="2 3" key="1">
    <citation type="submission" date="2024-02" db="EMBL/GenBank/DDBJ databases">
        <authorList>
            <person name="Saticioglu I.B."/>
        </authorList>
    </citation>
    <scope>NUCLEOTIDE SEQUENCE [LARGE SCALE GENOMIC DNA]</scope>
    <source>
        <strain evidence="2 3">Mu-80</strain>
    </source>
</reference>
<accession>A0ABU8LGW5</accession>
<comment type="caution">
    <text evidence="2">The sequence shown here is derived from an EMBL/GenBank/DDBJ whole genome shotgun (WGS) entry which is preliminary data.</text>
</comment>
<name>A0ABU8LGW5_9MICO</name>
<feature type="region of interest" description="Disordered" evidence="1">
    <location>
        <begin position="1"/>
        <end position="25"/>
    </location>
</feature>
<sequence>MTIIDTTPTQATDLTPAQEAVQRPEVRRISPHTLVVEDNIRSQVELDRAFVNSIKLHGVIVPILAHPDQDGNIIVRDGQRRTLAAREAD</sequence>
<dbReference type="InterPro" id="IPR036086">
    <property type="entry name" value="ParB/Sulfiredoxin_sf"/>
</dbReference>
<dbReference type="RefSeq" id="WP_337333572.1">
    <property type="nucleotide sequence ID" value="NZ_JBBDGM010000021.1"/>
</dbReference>
<organism evidence="2 3">
    <name type="scientific">Microbacterium bandirmense</name>
    <dbReference type="NCBI Taxonomy" id="3122050"/>
    <lineage>
        <taxon>Bacteria</taxon>
        <taxon>Bacillati</taxon>
        <taxon>Actinomycetota</taxon>
        <taxon>Actinomycetes</taxon>
        <taxon>Micrococcales</taxon>
        <taxon>Microbacteriaceae</taxon>
        <taxon>Microbacterium</taxon>
    </lineage>
</organism>
<dbReference type="Gene3D" id="3.90.1530.10">
    <property type="entry name" value="Conserved hypothetical protein from pyrococcus furiosus pfu- 392566-001, ParB domain"/>
    <property type="match status" value="1"/>
</dbReference>
<protein>
    <submittedName>
        <fullName evidence="2">ParB/Srx family N-terminal domain-containing protein</fullName>
    </submittedName>
</protein>
<dbReference type="CDD" id="cd16387">
    <property type="entry name" value="ParB_N_Srx"/>
    <property type="match status" value="1"/>
</dbReference>
<dbReference type="EMBL" id="JBBDGM010000021">
    <property type="protein sequence ID" value="MEJ1089928.1"/>
    <property type="molecule type" value="Genomic_DNA"/>
</dbReference>